<keyword evidence="3 5" id="KW-0472">Membrane</keyword>
<keyword evidence="2 5" id="KW-1133">Transmembrane helix</keyword>
<feature type="compositionally biased region" description="Basic residues" evidence="4">
    <location>
        <begin position="16"/>
        <end position="29"/>
    </location>
</feature>
<evidence type="ECO:0000256" key="3">
    <source>
        <dbReference type="ARBA" id="ARBA00023136"/>
    </source>
</evidence>
<sequence>MSESSSNASTMDAATKRKMLLREKRKQQMKSKGAGSDRLQKIVGGANSLMTSESVLDKPEKVETPLPSSSATSTNETSNMLQQLAKQQNGEGEMTNMFDFMKGMGGEEGGMPDMAQLMQQFTQNAGGAPGQNQPGAFGVAPEIQQYHSAKLKQFKYRLLFFKWFFLLLPYLYLLTHPSNEILGGFLNDKRNFLMIFSTIEVLSVSLNFAYAKGLEQKTKYKELPGGKWVSYLAYIPQGIVPFDLVKIVGTAMTWLGVVNGALVDFSFIVLVLVLVSYYHV</sequence>
<evidence type="ECO:0000256" key="2">
    <source>
        <dbReference type="ARBA" id="ARBA00022989"/>
    </source>
</evidence>
<dbReference type="InterPro" id="IPR028143">
    <property type="entry name" value="Get2/sif1"/>
</dbReference>
<feature type="transmembrane region" description="Helical" evidence="5">
    <location>
        <begin position="154"/>
        <end position="172"/>
    </location>
</feature>
<dbReference type="OrthoDB" id="4097053at2759"/>
<dbReference type="PANTHER" id="PTHR28263:SF1">
    <property type="entry name" value="GOLGI TO ER TRAFFIC PROTEIN 2"/>
    <property type="match status" value="1"/>
</dbReference>
<dbReference type="Proteomes" id="UP000092321">
    <property type="component" value="Unassembled WGS sequence"/>
</dbReference>
<feature type="compositionally biased region" description="Low complexity" evidence="4">
    <location>
        <begin position="68"/>
        <end position="79"/>
    </location>
</feature>
<dbReference type="PANTHER" id="PTHR28263">
    <property type="entry name" value="GOLGI TO ER TRAFFIC PROTEIN 2"/>
    <property type="match status" value="1"/>
</dbReference>
<accession>A0A1B7T9A2</accession>
<feature type="compositionally biased region" description="Polar residues" evidence="4">
    <location>
        <begin position="1"/>
        <end position="12"/>
    </location>
</feature>
<proteinExistence type="predicted"/>
<keyword evidence="7" id="KW-1185">Reference proteome</keyword>
<organism evidence="6 7">
    <name type="scientific">Hanseniaspora valbyensis NRRL Y-1626</name>
    <dbReference type="NCBI Taxonomy" id="766949"/>
    <lineage>
        <taxon>Eukaryota</taxon>
        <taxon>Fungi</taxon>
        <taxon>Dikarya</taxon>
        <taxon>Ascomycota</taxon>
        <taxon>Saccharomycotina</taxon>
        <taxon>Saccharomycetes</taxon>
        <taxon>Saccharomycodales</taxon>
        <taxon>Saccharomycodaceae</taxon>
        <taxon>Hanseniaspora</taxon>
    </lineage>
</organism>
<reference evidence="7" key="1">
    <citation type="journal article" date="2016" name="Proc. Natl. Acad. Sci. U.S.A.">
        <title>Comparative genomics of biotechnologically important yeasts.</title>
        <authorList>
            <person name="Riley R."/>
            <person name="Haridas S."/>
            <person name="Wolfe K.H."/>
            <person name="Lopes M.R."/>
            <person name="Hittinger C.T."/>
            <person name="Goeker M."/>
            <person name="Salamov A.A."/>
            <person name="Wisecaver J.H."/>
            <person name="Long T.M."/>
            <person name="Calvey C.H."/>
            <person name="Aerts A.L."/>
            <person name="Barry K.W."/>
            <person name="Choi C."/>
            <person name="Clum A."/>
            <person name="Coughlan A.Y."/>
            <person name="Deshpande S."/>
            <person name="Douglass A.P."/>
            <person name="Hanson S.J."/>
            <person name="Klenk H.-P."/>
            <person name="LaButti K.M."/>
            <person name="Lapidus A."/>
            <person name="Lindquist E.A."/>
            <person name="Lipzen A.M."/>
            <person name="Meier-Kolthoff J.P."/>
            <person name="Ohm R.A."/>
            <person name="Otillar R.P."/>
            <person name="Pangilinan J.L."/>
            <person name="Peng Y."/>
            <person name="Rokas A."/>
            <person name="Rosa C.A."/>
            <person name="Scheuner C."/>
            <person name="Sibirny A.A."/>
            <person name="Slot J.C."/>
            <person name="Stielow J.B."/>
            <person name="Sun H."/>
            <person name="Kurtzman C.P."/>
            <person name="Blackwell M."/>
            <person name="Grigoriev I.V."/>
            <person name="Jeffries T.W."/>
        </authorList>
    </citation>
    <scope>NUCLEOTIDE SEQUENCE [LARGE SCALE GENOMIC DNA]</scope>
    <source>
        <strain evidence="7">NRRL Y-1626</strain>
    </source>
</reference>
<comment type="caution">
    <text evidence="6">The sequence shown here is derived from an EMBL/GenBank/DDBJ whole genome shotgun (WGS) entry which is preliminary data.</text>
</comment>
<evidence type="ECO:0000256" key="1">
    <source>
        <dbReference type="ARBA" id="ARBA00022692"/>
    </source>
</evidence>
<evidence type="ECO:0000256" key="5">
    <source>
        <dbReference type="SAM" id="Phobius"/>
    </source>
</evidence>
<gene>
    <name evidence="6" type="ORF">HANVADRAFT_53992</name>
</gene>
<feature type="transmembrane region" description="Helical" evidence="5">
    <location>
        <begin position="192"/>
        <end position="210"/>
    </location>
</feature>
<dbReference type="GO" id="GO:0006890">
    <property type="term" value="P:retrograde vesicle-mediated transport, Golgi to endoplasmic reticulum"/>
    <property type="evidence" value="ECO:0007669"/>
    <property type="project" value="TreeGrafter"/>
</dbReference>
<keyword evidence="1 5" id="KW-0812">Transmembrane</keyword>
<protein>
    <submittedName>
        <fullName evidence="6">GET complex, subunit GET2</fullName>
    </submittedName>
</protein>
<evidence type="ECO:0000313" key="6">
    <source>
        <dbReference type="EMBL" id="OBA25316.1"/>
    </source>
</evidence>
<dbReference type="EMBL" id="LXPE01000147">
    <property type="protein sequence ID" value="OBA25316.1"/>
    <property type="molecule type" value="Genomic_DNA"/>
</dbReference>
<feature type="region of interest" description="Disordered" evidence="4">
    <location>
        <begin position="1"/>
        <end position="79"/>
    </location>
</feature>
<dbReference type="AlphaFoldDB" id="A0A1B7T9A2"/>
<name>A0A1B7T9A2_9ASCO</name>
<feature type="transmembrane region" description="Helical" evidence="5">
    <location>
        <begin position="261"/>
        <end position="278"/>
    </location>
</feature>
<dbReference type="Pfam" id="PF08690">
    <property type="entry name" value="GET2"/>
    <property type="match status" value="1"/>
</dbReference>
<evidence type="ECO:0000313" key="7">
    <source>
        <dbReference type="Proteomes" id="UP000092321"/>
    </source>
</evidence>
<evidence type="ECO:0000256" key="4">
    <source>
        <dbReference type="SAM" id="MobiDB-lite"/>
    </source>
</evidence>